<organism evidence="2 3">
    <name type="scientific">Trinickia violacea</name>
    <dbReference type="NCBI Taxonomy" id="2571746"/>
    <lineage>
        <taxon>Bacteria</taxon>
        <taxon>Pseudomonadati</taxon>
        <taxon>Pseudomonadota</taxon>
        <taxon>Betaproteobacteria</taxon>
        <taxon>Burkholderiales</taxon>
        <taxon>Burkholderiaceae</taxon>
        <taxon>Trinickia</taxon>
    </lineage>
</organism>
<dbReference type="InterPro" id="IPR017853">
    <property type="entry name" value="GH"/>
</dbReference>
<proteinExistence type="predicted"/>
<reference evidence="2 3" key="1">
    <citation type="submission" date="2019-05" db="EMBL/GenBank/DDBJ databases">
        <title>Burkholderia sp. DHOD12, isolated from subtropical forest soil.</title>
        <authorList>
            <person name="Gao Z.-H."/>
            <person name="Qiu L.-H."/>
        </authorList>
    </citation>
    <scope>NUCLEOTIDE SEQUENCE [LARGE SCALE GENOMIC DNA]</scope>
    <source>
        <strain evidence="2 3">DHOD12</strain>
    </source>
</reference>
<evidence type="ECO:0000313" key="3">
    <source>
        <dbReference type="Proteomes" id="UP000298656"/>
    </source>
</evidence>
<feature type="region of interest" description="Disordered" evidence="1">
    <location>
        <begin position="139"/>
        <end position="161"/>
    </location>
</feature>
<dbReference type="Proteomes" id="UP000298656">
    <property type="component" value="Chromosome 1"/>
</dbReference>
<evidence type="ECO:0000256" key="1">
    <source>
        <dbReference type="SAM" id="MobiDB-lite"/>
    </source>
</evidence>
<evidence type="ECO:0000313" key="2">
    <source>
        <dbReference type="EMBL" id="QCP51848.1"/>
    </source>
</evidence>
<sequence length="569" mass="60095">MFAVNSTFNIALTTQAAQSDTLNWQVLDNWNVVRASGSFPVQSGAQTVTLSCSSSLAGYFAVSATLSNEGGQLPNAGTRPQGIATFGILPDVSATLPAVSYARQDQHRFGGQGTDFITAGGNDGYHPVYTDLGLSWGNDDRSMGTEEPNGPNTFTPGTSSLASEPYFQKGDVMRLITLNGIPAWASPTGAATQSYAPSSESALQTYMSLVGTDSAQIRSAYFPHQSKNYYQVTWEPDGGGPTQWLDTQANFVAMYQAAYNGLHSTDPNAVVMGVTASLVRNNTTWLRNYASLGLAQYLDGLSIHGYYDAGTYPSHPPERLATDPSAANAANALPASMRELRGAMNTYLKPASKLFVTETGISYDSGTSYGANYPTQNELFAHGAVVARTHLILLGEGADMSYVFYMADPPVSPPGYGIFFDLADAQGNYGAGNISPKPAAMEVAAMTRIIDGTNTLGYVNNVPAGVYAYAFQRLGGGKIVTALWTHNNANWSQTGGYSATYSAPYTLTVDSPGTSGNVTVLDVMGNASTLPYSNGQVALTLTESPIYVVSTNASVMQANVTTPTGYVAN</sequence>
<dbReference type="KEGG" id="tvl:FAZ95_18040"/>
<dbReference type="OrthoDB" id="8905641at2"/>
<name>A0A4P8IRS0_9BURK</name>
<protein>
    <submittedName>
        <fullName evidence="2">Uncharacterized protein</fullName>
    </submittedName>
</protein>
<dbReference type="SUPFAM" id="SSF51445">
    <property type="entry name" value="(Trans)glycosidases"/>
    <property type="match status" value="1"/>
</dbReference>
<dbReference type="Gene3D" id="3.20.20.80">
    <property type="entry name" value="Glycosidases"/>
    <property type="match status" value="1"/>
</dbReference>
<dbReference type="AlphaFoldDB" id="A0A4P8IRS0"/>
<accession>A0A4P8IRS0</accession>
<feature type="compositionally biased region" description="Polar residues" evidence="1">
    <location>
        <begin position="150"/>
        <end position="161"/>
    </location>
</feature>
<dbReference type="EMBL" id="CP040077">
    <property type="protein sequence ID" value="QCP51848.1"/>
    <property type="molecule type" value="Genomic_DNA"/>
</dbReference>
<gene>
    <name evidence="2" type="ORF">FAZ95_18040</name>
</gene>
<keyword evidence="3" id="KW-1185">Reference proteome</keyword>